<dbReference type="EMBL" id="CACRXK020027010">
    <property type="protein sequence ID" value="CAB4040598.1"/>
    <property type="molecule type" value="Genomic_DNA"/>
</dbReference>
<evidence type="ECO:0000313" key="1">
    <source>
        <dbReference type="EMBL" id="CAB4040598.1"/>
    </source>
</evidence>
<evidence type="ECO:0000313" key="2">
    <source>
        <dbReference type="Proteomes" id="UP001152795"/>
    </source>
</evidence>
<dbReference type="OrthoDB" id="5987290at2759"/>
<comment type="caution">
    <text evidence="1">The sequence shown here is derived from an EMBL/GenBank/DDBJ whole genome shotgun (WGS) entry which is preliminary data.</text>
</comment>
<sequence length="600" mass="69773">MEIEKFKLDLQNAPWSTCEMFEDVEDTYSVWTDIFKDICEEHAPKRKVKLRRQTLPWMSDALRHKMNRRYKALQKAKKERNNEELWKEYRKLTNESDTGALVTNDREIANILNKHFATTGEKLAGLLNSHYVPTVELIDRISPTVMEIEIQEENVKGNLLRLNTHKATGPDDLPPIFLRAAAEEIAPSLTDIFQTSARTATLPSLWKKSFDSVPHHQLLLKLQRAGISGNLLLWIRNYLSNRRQFTKTRLCDSEREGVDYGVPQRSVLGPLLFALFCDDLPDCVRHDEEELEMYADDTTLTSIGETVDQVILKLNEALGLVSEWCYKNGMTIHPAKTEAMLIKRGTFVGPLPQVQLNGSLVKWVKKSKSLGVNLDNKLKWNGHTENVKLAFVRKLNLLKSMDFLPKHMLEDFYWKVIFPSITYCILVWGNCGKTHFKALERLHTRAARIIYRLNWEIPSQEVIHKTGWKTLSSTYKQRVLSTVHKCCYGEAPDQLCQNIITKKDNNLRGSEKLVIPRPETNFLHKSVTFRGAVLWNKLPTNLKNEERHNNFKMLIRQQDLEAMDFTSYTNNNDLNYIYIFLNFSSHILTIYSYYYYSYDI</sequence>
<dbReference type="AlphaFoldDB" id="A0A7D9K5G0"/>
<keyword evidence="2" id="KW-1185">Reference proteome</keyword>
<name>A0A7D9K5G0_PARCT</name>
<gene>
    <name evidence="1" type="ORF">PACLA_8A000034</name>
</gene>
<dbReference type="InterPro" id="IPR000477">
    <property type="entry name" value="RT_dom"/>
</dbReference>
<dbReference type="Pfam" id="PF00078">
    <property type="entry name" value="RVT_1"/>
    <property type="match status" value="1"/>
</dbReference>
<reference evidence="1" key="1">
    <citation type="submission" date="2020-04" db="EMBL/GenBank/DDBJ databases">
        <authorList>
            <person name="Alioto T."/>
            <person name="Alioto T."/>
            <person name="Gomez Garrido J."/>
        </authorList>
    </citation>
    <scope>NUCLEOTIDE SEQUENCE</scope>
    <source>
        <strain evidence="1">A484AB</strain>
    </source>
</reference>
<dbReference type="PANTHER" id="PTHR33332">
    <property type="entry name" value="REVERSE TRANSCRIPTASE DOMAIN-CONTAINING PROTEIN"/>
    <property type="match status" value="1"/>
</dbReference>
<organism evidence="1 2">
    <name type="scientific">Paramuricea clavata</name>
    <name type="common">Red gorgonian</name>
    <name type="synonym">Violescent sea-whip</name>
    <dbReference type="NCBI Taxonomy" id="317549"/>
    <lineage>
        <taxon>Eukaryota</taxon>
        <taxon>Metazoa</taxon>
        <taxon>Cnidaria</taxon>
        <taxon>Anthozoa</taxon>
        <taxon>Octocorallia</taxon>
        <taxon>Malacalcyonacea</taxon>
        <taxon>Plexauridae</taxon>
        <taxon>Paramuricea</taxon>
    </lineage>
</organism>
<proteinExistence type="predicted"/>
<dbReference type="PROSITE" id="PS50878">
    <property type="entry name" value="RT_POL"/>
    <property type="match status" value="1"/>
</dbReference>
<accession>A0A7D9K5G0</accession>
<protein>
    <submittedName>
        <fullName evidence="1">Uncharacterized protein</fullName>
    </submittedName>
</protein>
<dbReference type="Proteomes" id="UP001152795">
    <property type="component" value="Unassembled WGS sequence"/>
</dbReference>